<evidence type="ECO:0000256" key="1">
    <source>
        <dbReference type="ARBA" id="ARBA00022485"/>
    </source>
</evidence>
<dbReference type="InterPro" id="IPR051069">
    <property type="entry name" value="ACDS_complex_subunit"/>
</dbReference>
<evidence type="ECO:0000256" key="4">
    <source>
        <dbReference type="ARBA" id="ARBA00023014"/>
    </source>
</evidence>
<comment type="caution">
    <text evidence="6">The sequence shown here is derived from an EMBL/GenBank/DDBJ whole genome shotgun (WGS) entry which is preliminary data.</text>
</comment>
<dbReference type="Proteomes" id="UP000252733">
    <property type="component" value="Unassembled WGS sequence"/>
</dbReference>
<organism evidence="6 7">
    <name type="scientific">Marinilabilia salmonicolor</name>
    <dbReference type="NCBI Taxonomy" id="989"/>
    <lineage>
        <taxon>Bacteria</taxon>
        <taxon>Pseudomonadati</taxon>
        <taxon>Bacteroidota</taxon>
        <taxon>Bacteroidia</taxon>
        <taxon>Marinilabiliales</taxon>
        <taxon>Marinilabiliaceae</taxon>
        <taxon>Marinilabilia</taxon>
    </lineage>
</organism>
<gene>
    <name evidence="6" type="ORF">DFO77_14122</name>
</gene>
<sequence>MLEKIKKLLPGFNCGNCSYSRCDDFAKSLISKKEKPSGCPVLMRPSFAADKRSIEELLRLEPALHSEKIISGVIDHYRADIILHPLKNEKSCRETLLPFSNIQTEPDDVIRYRPLGCPITHIARVVETDHNLITIVIIGPETTRNTDVTSILDLGICMVLAFQGTYEGKSLRVGETIRFLPHHCMMQKVHSGVVVNLEHGNVRIEIKDLKVWSPPEKTGSLNRHN</sequence>
<keyword evidence="2" id="KW-0479">Metal-binding</keyword>
<dbReference type="PANTHER" id="PTHR36214:SF3">
    <property type="entry name" value="ACETYL-COA DECARBONYLASE_SYNTHASE COMPLEX SUBUNIT GAMMA"/>
    <property type="match status" value="1"/>
</dbReference>
<evidence type="ECO:0000256" key="3">
    <source>
        <dbReference type="ARBA" id="ARBA00023004"/>
    </source>
</evidence>
<feature type="domain" description="4Fe-4S" evidence="5">
    <location>
        <begin position="1"/>
        <end position="56"/>
    </location>
</feature>
<reference evidence="6 7" key="1">
    <citation type="submission" date="2018-07" db="EMBL/GenBank/DDBJ databases">
        <title>Freshwater and sediment microbial communities from various areas in North America, analyzing microbe dynamics in response to fracking.</title>
        <authorList>
            <person name="Lamendella R."/>
        </authorList>
    </citation>
    <scope>NUCLEOTIDE SEQUENCE [LARGE SCALE GENOMIC DNA]</scope>
    <source>
        <strain evidence="6 7">160A</strain>
    </source>
</reference>
<name>A0A368UJ34_9BACT</name>
<dbReference type="EMBL" id="QPIZ01000041">
    <property type="protein sequence ID" value="RCW26103.1"/>
    <property type="molecule type" value="Genomic_DNA"/>
</dbReference>
<protein>
    <recommendedName>
        <fullName evidence="5">4Fe-4S domain-containing protein</fullName>
    </recommendedName>
</protein>
<dbReference type="PANTHER" id="PTHR36214">
    <property type="match status" value="1"/>
</dbReference>
<keyword evidence="7" id="KW-1185">Reference proteome</keyword>
<dbReference type="InterPro" id="IPR011005">
    <property type="entry name" value="Dihydropteroate_synth-like_sf"/>
</dbReference>
<dbReference type="GO" id="GO:0046872">
    <property type="term" value="F:metal ion binding"/>
    <property type="evidence" value="ECO:0007669"/>
    <property type="project" value="UniProtKB-KW"/>
</dbReference>
<evidence type="ECO:0000259" key="5">
    <source>
        <dbReference type="PROSITE" id="PS51656"/>
    </source>
</evidence>
<keyword evidence="1" id="KW-0004">4Fe-4S</keyword>
<proteinExistence type="predicted"/>
<accession>A0A368UJ34</accession>
<dbReference type="Pfam" id="PF04060">
    <property type="entry name" value="FeS"/>
    <property type="match status" value="1"/>
</dbReference>
<keyword evidence="4" id="KW-0411">Iron-sulfur</keyword>
<evidence type="ECO:0000256" key="2">
    <source>
        <dbReference type="ARBA" id="ARBA00022723"/>
    </source>
</evidence>
<dbReference type="RefSeq" id="WP_258861686.1">
    <property type="nucleotide sequence ID" value="NZ_QPIZ01000041.1"/>
</dbReference>
<dbReference type="GO" id="GO:0051539">
    <property type="term" value="F:4 iron, 4 sulfur cluster binding"/>
    <property type="evidence" value="ECO:0007669"/>
    <property type="project" value="UniProtKB-KW"/>
</dbReference>
<evidence type="ECO:0000313" key="7">
    <source>
        <dbReference type="Proteomes" id="UP000252733"/>
    </source>
</evidence>
<evidence type="ECO:0000313" key="6">
    <source>
        <dbReference type="EMBL" id="RCW26103.1"/>
    </source>
</evidence>
<dbReference type="AlphaFoldDB" id="A0A368UJ34"/>
<dbReference type="Gene3D" id="3.20.20.20">
    <property type="entry name" value="Dihydropteroate synthase-like"/>
    <property type="match status" value="1"/>
</dbReference>
<keyword evidence="3" id="KW-0408">Iron</keyword>
<dbReference type="InterPro" id="IPR007202">
    <property type="entry name" value="4Fe-4S_dom"/>
</dbReference>
<dbReference type="PROSITE" id="PS51656">
    <property type="entry name" value="4FE4S"/>
    <property type="match status" value="1"/>
</dbReference>